<keyword evidence="4 6" id="KW-1133">Transmembrane helix</keyword>
<evidence type="ECO:0000256" key="6">
    <source>
        <dbReference type="SAM" id="Phobius"/>
    </source>
</evidence>
<dbReference type="Pfam" id="PF16166">
    <property type="entry name" value="TIC20"/>
    <property type="match status" value="1"/>
</dbReference>
<comment type="caution">
    <text evidence="7">The sequence shown here is derived from an EMBL/GenBank/DDBJ whole genome shotgun (WGS) entry which is preliminary data.</text>
</comment>
<comment type="subcellular location">
    <subcellularLocation>
        <location evidence="1">Membrane</location>
        <topology evidence="1">Multi-pass membrane protein</topology>
    </subcellularLocation>
</comment>
<evidence type="ECO:0000256" key="1">
    <source>
        <dbReference type="ARBA" id="ARBA00004141"/>
    </source>
</evidence>
<feature type="transmembrane region" description="Helical" evidence="6">
    <location>
        <begin position="129"/>
        <end position="146"/>
    </location>
</feature>
<organism evidence="7 8">
    <name type="scientific">Lyngbya aestuarii BL J</name>
    <dbReference type="NCBI Taxonomy" id="1348334"/>
    <lineage>
        <taxon>Bacteria</taxon>
        <taxon>Bacillati</taxon>
        <taxon>Cyanobacteriota</taxon>
        <taxon>Cyanophyceae</taxon>
        <taxon>Oscillatoriophycideae</taxon>
        <taxon>Oscillatoriales</taxon>
        <taxon>Microcoleaceae</taxon>
        <taxon>Lyngbya</taxon>
    </lineage>
</organism>
<evidence type="ECO:0000256" key="2">
    <source>
        <dbReference type="ARBA" id="ARBA00009596"/>
    </source>
</evidence>
<evidence type="ECO:0000313" key="7">
    <source>
        <dbReference type="EMBL" id="ERT09119.1"/>
    </source>
</evidence>
<keyword evidence="5 6" id="KW-0472">Membrane</keyword>
<dbReference type="EMBL" id="AUZM01000005">
    <property type="protein sequence ID" value="ERT09119.1"/>
    <property type="molecule type" value="Genomic_DNA"/>
</dbReference>
<reference evidence="7 8" key="1">
    <citation type="journal article" date="2013" name="Front. Microbiol.">
        <title>Comparative genomic analyses of the cyanobacterium, Lyngbya aestuarii BL J, a powerful hydrogen producer.</title>
        <authorList>
            <person name="Kothari A."/>
            <person name="Vaughn M."/>
            <person name="Garcia-Pichel F."/>
        </authorList>
    </citation>
    <scope>NUCLEOTIDE SEQUENCE [LARGE SCALE GENOMIC DNA]</scope>
    <source>
        <strain evidence="7 8">BL J</strain>
    </source>
</reference>
<dbReference type="PATRIC" id="fig|1348334.3.peg.873"/>
<name>U7QMB5_9CYAN</name>
<dbReference type="GO" id="GO:0016020">
    <property type="term" value="C:membrane"/>
    <property type="evidence" value="ECO:0007669"/>
    <property type="project" value="UniProtKB-SubCell"/>
</dbReference>
<comment type="similarity">
    <text evidence="2">Belongs to the Tic20 family.</text>
</comment>
<dbReference type="InterPro" id="IPR005691">
    <property type="entry name" value="Tic20"/>
</dbReference>
<evidence type="ECO:0000313" key="8">
    <source>
        <dbReference type="Proteomes" id="UP000017127"/>
    </source>
</evidence>
<dbReference type="Proteomes" id="UP000017127">
    <property type="component" value="Unassembled WGS sequence"/>
</dbReference>
<evidence type="ECO:0000256" key="4">
    <source>
        <dbReference type="ARBA" id="ARBA00022989"/>
    </source>
</evidence>
<feature type="transmembrane region" description="Helical" evidence="6">
    <location>
        <begin position="96"/>
        <end position="117"/>
    </location>
</feature>
<sequence>MIDEQYSGEQSMTWRGETTIRDRIFSALPYLLPLMYGLEFSRFLFAQFPILTIILIPLAPLISIYQTVPFIGLVIFFALFLLVVRNQNIPHFIRFNTMQAILLDIIIVLCSIILGILGGGLQGFILETIYNMLFLGILAAVIYSVVQSLRGHYAEIPTISDAVYMQVP</sequence>
<dbReference type="AlphaFoldDB" id="U7QMB5"/>
<protein>
    <submittedName>
        <fullName evidence="7">Putative membrane protein</fullName>
    </submittedName>
</protein>
<proteinExistence type="inferred from homology"/>
<dbReference type="PANTHER" id="PTHR33510">
    <property type="entry name" value="PROTEIN TIC 20-II, CHLOROPLASTIC"/>
    <property type="match status" value="1"/>
</dbReference>
<evidence type="ECO:0000256" key="3">
    <source>
        <dbReference type="ARBA" id="ARBA00022692"/>
    </source>
</evidence>
<evidence type="ECO:0000256" key="5">
    <source>
        <dbReference type="ARBA" id="ARBA00023136"/>
    </source>
</evidence>
<gene>
    <name evidence="7" type="ORF">M595_0893</name>
</gene>
<keyword evidence="3 6" id="KW-0812">Transmembrane</keyword>
<accession>U7QMB5</accession>
<keyword evidence="8" id="KW-1185">Reference proteome</keyword>
<dbReference type="PANTHER" id="PTHR33510:SF5">
    <property type="entry name" value="PROTEIN TIC 20-II, CHLOROPLASTIC"/>
    <property type="match status" value="1"/>
</dbReference>
<feature type="transmembrane region" description="Helical" evidence="6">
    <location>
        <begin position="68"/>
        <end position="84"/>
    </location>
</feature>